<sequence length="98" mass="10456">MLNDALKVWTFDRGVGPDIAARVALEQLEVPDLEVVLVSTRGDVITVQVVEGALSDAGDVLYVAGRGLYELVRSEAWPPATAEGAPRVLLTLKAWPSA</sequence>
<dbReference type="EMBL" id="BJTG01000009">
    <property type="protein sequence ID" value="GEJ58893.1"/>
    <property type="molecule type" value="Genomic_DNA"/>
</dbReference>
<gene>
    <name evidence="1" type="ORF">AMYX_36340</name>
</gene>
<dbReference type="AlphaFoldDB" id="A0A7I9VR44"/>
<reference evidence="2" key="1">
    <citation type="journal article" date="2020" name="Appl. Environ. Microbiol.">
        <title>Diazotrophic Anaeromyxobacter Isolates from Soils.</title>
        <authorList>
            <person name="Masuda Y."/>
            <person name="Yamanaka H."/>
            <person name="Xu Z.X."/>
            <person name="Shiratori Y."/>
            <person name="Aono T."/>
            <person name="Amachi S."/>
            <person name="Senoo K."/>
            <person name="Itoh H."/>
        </authorList>
    </citation>
    <scope>NUCLEOTIDE SEQUENCE [LARGE SCALE GENOMIC DNA]</scope>
    <source>
        <strain evidence="2">R267</strain>
    </source>
</reference>
<proteinExistence type="predicted"/>
<protein>
    <submittedName>
        <fullName evidence="1">Uncharacterized protein</fullName>
    </submittedName>
</protein>
<comment type="caution">
    <text evidence="1">The sequence shown here is derived from an EMBL/GenBank/DDBJ whole genome shotgun (WGS) entry which is preliminary data.</text>
</comment>
<dbReference type="RefSeq" id="WP_176067859.1">
    <property type="nucleotide sequence ID" value="NZ_BJTG01000009.1"/>
</dbReference>
<evidence type="ECO:0000313" key="2">
    <source>
        <dbReference type="Proteomes" id="UP000503640"/>
    </source>
</evidence>
<keyword evidence="2" id="KW-1185">Reference proteome</keyword>
<dbReference type="Proteomes" id="UP000503640">
    <property type="component" value="Unassembled WGS sequence"/>
</dbReference>
<evidence type="ECO:0000313" key="1">
    <source>
        <dbReference type="EMBL" id="GEJ58893.1"/>
    </source>
</evidence>
<accession>A0A7I9VR44</accession>
<name>A0A7I9VR44_9BACT</name>
<organism evidence="1 2">
    <name type="scientific">Anaeromyxobacter diazotrophicus</name>
    <dbReference type="NCBI Taxonomy" id="2590199"/>
    <lineage>
        <taxon>Bacteria</taxon>
        <taxon>Pseudomonadati</taxon>
        <taxon>Myxococcota</taxon>
        <taxon>Myxococcia</taxon>
        <taxon>Myxococcales</taxon>
        <taxon>Cystobacterineae</taxon>
        <taxon>Anaeromyxobacteraceae</taxon>
        <taxon>Anaeromyxobacter</taxon>
    </lineage>
</organism>